<dbReference type="SUPFAM" id="SSF51306">
    <property type="entry name" value="LexA/Signal peptidase"/>
    <property type="match status" value="1"/>
</dbReference>
<dbReference type="GO" id="GO:0009003">
    <property type="term" value="F:signal peptidase activity"/>
    <property type="evidence" value="ECO:0007669"/>
    <property type="project" value="UniProtKB-EC"/>
</dbReference>
<feature type="active site" evidence="6">
    <location>
        <position position="46"/>
    </location>
</feature>
<evidence type="ECO:0000313" key="11">
    <source>
        <dbReference type="Proteomes" id="UP000008635"/>
    </source>
</evidence>
<evidence type="ECO:0000256" key="5">
    <source>
        <dbReference type="ARBA" id="ARBA00022801"/>
    </source>
</evidence>
<dbReference type="InterPro" id="IPR019757">
    <property type="entry name" value="Pept_S26A_signal_pept_1_Lys-AS"/>
</dbReference>
<organism evidence="10 11">
    <name type="scientific">Deinococcus maricopensis (strain DSM 21211 / LMG 22137 / NRRL B-23946 / LB-34)</name>
    <dbReference type="NCBI Taxonomy" id="709986"/>
    <lineage>
        <taxon>Bacteria</taxon>
        <taxon>Thermotogati</taxon>
        <taxon>Deinococcota</taxon>
        <taxon>Deinococci</taxon>
        <taxon>Deinococcales</taxon>
        <taxon>Deinococcaceae</taxon>
        <taxon>Deinococcus</taxon>
    </lineage>
</organism>
<dbReference type="EMBL" id="CP002454">
    <property type="protein sequence ID" value="ADV67085.1"/>
    <property type="molecule type" value="Genomic_DNA"/>
</dbReference>
<evidence type="ECO:0000256" key="7">
    <source>
        <dbReference type="RuleBase" id="RU003993"/>
    </source>
</evidence>
<dbReference type="PRINTS" id="PR00727">
    <property type="entry name" value="LEADERPTASE"/>
</dbReference>
<dbReference type="NCBIfam" id="TIGR02227">
    <property type="entry name" value="sigpep_I_bact"/>
    <property type="match status" value="1"/>
</dbReference>
<dbReference type="GO" id="GO:0016020">
    <property type="term" value="C:membrane"/>
    <property type="evidence" value="ECO:0007669"/>
    <property type="project" value="UniProtKB-SubCell"/>
</dbReference>
<evidence type="ECO:0000256" key="6">
    <source>
        <dbReference type="PIRSR" id="PIRSR600223-1"/>
    </source>
</evidence>
<dbReference type="GO" id="GO:0006465">
    <property type="term" value="P:signal peptide processing"/>
    <property type="evidence" value="ECO:0007669"/>
    <property type="project" value="InterPro"/>
</dbReference>
<dbReference type="STRING" id="709986.Deima_1436"/>
<dbReference type="eggNOG" id="COG0681">
    <property type="taxonomic scope" value="Bacteria"/>
</dbReference>
<dbReference type="PANTHER" id="PTHR43390:SF1">
    <property type="entry name" value="CHLOROPLAST PROCESSING PEPTIDASE"/>
    <property type="match status" value="1"/>
</dbReference>
<dbReference type="OrthoDB" id="9802919at2"/>
<evidence type="ECO:0000259" key="9">
    <source>
        <dbReference type="Pfam" id="PF10502"/>
    </source>
</evidence>
<dbReference type="InterPro" id="IPR019756">
    <property type="entry name" value="Pept_S26A_signal_pept_1_Ser-AS"/>
</dbReference>
<dbReference type="HOGENOM" id="CLU_028723_5_1_0"/>
<sequence>MPHPAHSPPARSTLRRVWREWVLGAILPVWLVTTFLFTFARVDGASMQPTLHTGEVLLLLKYPRWARAWHLSGAFPRRGDIIVFKGPADSPYSTEPGPFGRPHRPYLVKRVVGLPGDTVDVEDGTVHVNGHALREPYASGPTEQDHAPVRVPAGHVYVLGDNRIIGESVDSRLFGPVDLRDVAGPVPLRLWPPARLTTR</sequence>
<dbReference type="KEGG" id="dmr:Deima_1436"/>
<evidence type="ECO:0000256" key="2">
    <source>
        <dbReference type="ARBA" id="ARBA00009370"/>
    </source>
</evidence>
<feature type="active site" evidence="6">
    <location>
        <position position="109"/>
    </location>
</feature>
<protein>
    <recommendedName>
        <fullName evidence="3 7">Signal peptidase I</fullName>
        <ecNumber evidence="3 7">3.4.21.89</ecNumber>
    </recommendedName>
</protein>
<evidence type="ECO:0000256" key="8">
    <source>
        <dbReference type="RuleBase" id="RU362042"/>
    </source>
</evidence>
<keyword evidence="4 7" id="KW-0645">Protease</keyword>
<evidence type="ECO:0000313" key="10">
    <source>
        <dbReference type="EMBL" id="ADV67085.1"/>
    </source>
</evidence>
<name>E8U7P6_DEIML</name>
<reference evidence="10 11" key="1">
    <citation type="journal article" date="2011" name="Stand. Genomic Sci.">
        <title>Complete genome sequence of Deinococcus maricopensis type strain (LB-34).</title>
        <authorList>
            <person name="Pukall R."/>
            <person name="Zeytun A."/>
            <person name="Lucas S."/>
            <person name="Lapidus A."/>
            <person name="Hammon N."/>
            <person name="Deshpande S."/>
            <person name="Nolan M."/>
            <person name="Cheng J.F."/>
            <person name="Pitluck S."/>
            <person name="Liolios K."/>
            <person name="Pagani I."/>
            <person name="Mikhailova N."/>
            <person name="Ivanova N."/>
            <person name="Mavromatis K."/>
            <person name="Pati A."/>
            <person name="Tapia R."/>
            <person name="Han C."/>
            <person name="Goodwin L."/>
            <person name="Chen A."/>
            <person name="Palaniappan K."/>
            <person name="Land M."/>
            <person name="Hauser L."/>
            <person name="Chang Y.J."/>
            <person name="Jeffries C.D."/>
            <person name="Brambilla E.M."/>
            <person name="Rohde M."/>
            <person name="Goker M."/>
            <person name="Detter J.C."/>
            <person name="Woyke T."/>
            <person name="Bristow J."/>
            <person name="Eisen J.A."/>
            <person name="Markowitz V."/>
            <person name="Hugenholtz P."/>
            <person name="Kyrpides N.C."/>
            <person name="Klenk H.P."/>
        </authorList>
    </citation>
    <scope>NUCLEOTIDE SEQUENCE [LARGE SCALE GENOMIC DNA]</scope>
    <source>
        <strain evidence="11">DSM 21211 / LMG 22137 / NRRL B-23946 / LB-34</strain>
    </source>
</reference>
<comment type="catalytic activity">
    <reaction evidence="1 7">
        <text>Cleavage of hydrophobic, N-terminal signal or leader sequences from secreted and periplasmic proteins.</text>
        <dbReference type="EC" id="3.4.21.89"/>
    </reaction>
</comment>
<evidence type="ECO:0000256" key="1">
    <source>
        <dbReference type="ARBA" id="ARBA00000677"/>
    </source>
</evidence>
<dbReference type="PANTHER" id="PTHR43390">
    <property type="entry name" value="SIGNAL PEPTIDASE I"/>
    <property type="match status" value="1"/>
</dbReference>
<comment type="subcellular location">
    <subcellularLocation>
        <location evidence="8">Membrane</location>
        <topology evidence="8">Single-pass type II membrane protein</topology>
    </subcellularLocation>
</comment>
<dbReference type="EC" id="3.4.21.89" evidence="3 7"/>
<dbReference type="GO" id="GO:0004252">
    <property type="term" value="F:serine-type endopeptidase activity"/>
    <property type="evidence" value="ECO:0007669"/>
    <property type="project" value="InterPro"/>
</dbReference>
<accession>E8U7P6</accession>
<dbReference type="PROSITE" id="PS00760">
    <property type="entry name" value="SPASE_I_2"/>
    <property type="match status" value="1"/>
</dbReference>
<dbReference type="InterPro" id="IPR019533">
    <property type="entry name" value="Peptidase_S26"/>
</dbReference>
<keyword evidence="7" id="KW-1133">Transmembrane helix</keyword>
<reference evidence="11" key="2">
    <citation type="submission" date="2011-01" db="EMBL/GenBank/DDBJ databases">
        <title>The complete genome of Deinococcus maricopensis DSM 21211.</title>
        <authorList>
            <consortium name="US DOE Joint Genome Institute (JGI-PGF)"/>
            <person name="Lucas S."/>
            <person name="Copeland A."/>
            <person name="Lapidus A."/>
            <person name="Goodwin L."/>
            <person name="Pitluck S."/>
            <person name="Kyrpides N."/>
            <person name="Mavromatis K."/>
            <person name="Pagani I."/>
            <person name="Ivanova N."/>
            <person name="Ovchinnikova G."/>
            <person name="Zeytun A."/>
            <person name="Detter J.C."/>
            <person name="Han C."/>
            <person name="Land M."/>
            <person name="Hauser L."/>
            <person name="Markowitz V."/>
            <person name="Cheng J.-F."/>
            <person name="Hugenholtz P."/>
            <person name="Woyke T."/>
            <person name="Wu D."/>
            <person name="Pukall R."/>
            <person name="Gehrich-Schroeter G."/>
            <person name="Brambilla E."/>
            <person name="Klenk H.-P."/>
            <person name="Eisen J.A."/>
        </authorList>
    </citation>
    <scope>NUCLEOTIDE SEQUENCE [LARGE SCALE GENOMIC DNA]</scope>
    <source>
        <strain evidence="11">DSM 21211 / LMG 22137 / NRRL B-23946 / LB-34</strain>
    </source>
</reference>
<keyword evidence="5 7" id="KW-0378">Hydrolase</keyword>
<dbReference type="InterPro" id="IPR000223">
    <property type="entry name" value="Pept_S26A_signal_pept_1"/>
</dbReference>
<keyword evidence="11" id="KW-1185">Reference proteome</keyword>
<keyword evidence="7" id="KW-0472">Membrane</keyword>
<dbReference type="Proteomes" id="UP000008635">
    <property type="component" value="Chromosome"/>
</dbReference>
<comment type="similarity">
    <text evidence="2 8">Belongs to the peptidase S26 family.</text>
</comment>
<evidence type="ECO:0000256" key="4">
    <source>
        <dbReference type="ARBA" id="ARBA00022670"/>
    </source>
</evidence>
<dbReference type="PROSITE" id="PS00501">
    <property type="entry name" value="SPASE_I_1"/>
    <property type="match status" value="1"/>
</dbReference>
<dbReference type="RefSeq" id="WP_013556590.1">
    <property type="nucleotide sequence ID" value="NC_014958.1"/>
</dbReference>
<feature type="transmembrane region" description="Helical" evidence="7">
    <location>
        <begin position="21"/>
        <end position="40"/>
    </location>
</feature>
<dbReference type="CDD" id="cd06530">
    <property type="entry name" value="S26_SPase_I"/>
    <property type="match status" value="1"/>
</dbReference>
<proteinExistence type="inferred from homology"/>
<evidence type="ECO:0000256" key="3">
    <source>
        <dbReference type="ARBA" id="ARBA00013208"/>
    </source>
</evidence>
<dbReference type="AlphaFoldDB" id="E8U7P6"/>
<feature type="domain" description="Peptidase S26" evidence="9">
    <location>
        <begin position="18"/>
        <end position="191"/>
    </location>
</feature>
<dbReference type="Gene3D" id="2.10.109.10">
    <property type="entry name" value="Umud Fragment, subunit A"/>
    <property type="match status" value="1"/>
</dbReference>
<dbReference type="Pfam" id="PF10502">
    <property type="entry name" value="Peptidase_S26"/>
    <property type="match status" value="1"/>
</dbReference>
<keyword evidence="7" id="KW-0812">Transmembrane</keyword>
<dbReference type="InterPro" id="IPR036286">
    <property type="entry name" value="LexA/Signal_pep-like_sf"/>
</dbReference>
<gene>
    <name evidence="10" type="ordered locus">Deima_1436</name>
</gene>